<dbReference type="Pfam" id="PF01594">
    <property type="entry name" value="AI-2E_transport"/>
    <property type="match status" value="1"/>
</dbReference>
<feature type="transmembrane region" description="Helical" evidence="8">
    <location>
        <begin position="249"/>
        <end position="276"/>
    </location>
</feature>
<dbReference type="PANTHER" id="PTHR21716:SF67">
    <property type="entry name" value="TRANSPORT PROTEIN YDIK-RELATED"/>
    <property type="match status" value="1"/>
</dbReference>
<sequence length="372" mass="39322">MNSKNDFASGAFTQAVIDAAIKVALVFVMVIWCFQIIKPFLMPILWGGIIAIALYPIVMVLANKLKISVGKSSLIVTLLALSLLITPSVLFSEALVSGTTDFVSDIKEGTFVIPVPKDSVAELPVVGKKLHAFWLHLSVDLQDVIQENKELITSFSASAASAIGSFGLTILQFIISIIIAGVFMKHADGSGQMFYKIAVKLAGSHGNEFGSLAVATVRSVVQGVIGVAFIQCILAGIGMGLVGVPGTGIWMLLVLILAIVQLPAIIVLGPIIAYVYTVESSTVATIFMIWSIVVGSSDTFLKPMLMGRGVDIPMLVILLGAIGGMLLSGIVGLFVGAVVLALSYKLFSAWLVIEITEAPVVEESKDKLETQG</sequence>
<feature type="transmembrane region" description="Helical" evidence="8">
    <location>
        <begin position="283"/>
        <end position="301"/>
    </location>
</feature>
<dbReference type="RefSeq" id="WP_264727840.1">
    <property type="nucleotide sequence ID" value="NZ_JAPDMX010000030.1"/>
</dbReference>
<keyword evidence="10" id="KW-1185">Reference proteome</keyword>
<evidence type="ECO:0000256" key="5">
    <source>
        <dbReference type="ARBA" id="ARBA00022692"/>
    </source>
</evidence>
<proteinExistence type="inferred from homology"/>
<feature type="transmembrane region" description="Helical" evidence="8">
    <location>
        <begin position="313"/>
        <end position="342"/>
    </location>
</feature>
<evidence type="ECO:0000256" key="7">
    <source>
        <dbReference type="ARBA" id="ARBA00023136"/>
    </source>
</evidence>
<comment type="similarity">
    <text evidence="2">Belongs to the autoinducer-2 exporter (AI-2E) (TC 2.A.86) family.</text>
</comment>
<keyword evidence="7 8" id="KW-0472">Membrane</keyword>
<evidence type="ECO:0000256" key="3">
    <source>
        <dbReference type="ARBA" id="ARBA00022448"/>
    </source>
</evidence>
<gene>
    <name evidence="9" type="ORF">OHT75_14380</name>
</gene>
<reference evidence="9" key="1">
    <citation type="submission" date="2022-10" db="EMBL/GenBank/DDBJ databases">
        <title>Shewanella flava sp. nov, isolated from the estuary of the Fenhe River into the Yellow River.</title>
        <authorList>
            <person name="Li Y."/>
        </authorList>
    </citation>
    <scope>NUCLEOTIDE SEQUENCE</scope>
    <source>
        <strain evidence="9">FYR11-62</strain>
    </source>
</reference>
<keyword evidence="6 8" id="KW-1133">Transmembrane helix</keyword>
<evidence type="ECO:0000256" key="4">
    <source>
        <dbReference type="ARBA" id="ARBA00022475"/>
    </source>
</evidence>
<keyword evidence="4" id="KW-1003">Cell membrane</keyword>
<feature type="transmembrane region" description="Helical" evidence="8">
    <location>
        <begin position="12"/>
        <end position="37"/>
    </location>
</feature>
<evidence type="ECO:0000313" key="9">
    <source>
        <dbReference type="EMBL" id="MCW3173665.1"/>
    </source>
</evidence>
<comment type="caution">
    <text evidence="9">The sequence shown here is derived from an EMBL/GenBank/DDBJ whole genome shotgun (WGS) entry which is preliminary data.</text>
</comment>
<keyword evidence="5 8" id="KW-0812">Transmembrane</keyword>
<dbReference type="InterPro" id="IPR002549">
    <property type="entry name" value="AI-2E-like"/>
</dbReference>
<accession>A0ABT3ICA2</accession>
<feature type="transmembrane region" description="Helical" evidence="8">
    <location>
        <begin position="74"/>
        <end position="92"/>
    </location>
</feature>
<evidence type="ECO:0000256" key="1">
    <source>
        <dbReference type="ARBA" id="ARBA00004651"/>
    </source>
</evidence>
<evidence type="ECO:0000256" key="8">
    <source>
        <dbReference type="SAM" id="Phobius"/>
    </source>
</evidence>
<evidence type="ECO:0000313" key="10">
    <source>
        <dbReference type="Proteomes" id="UP001163714"/>
    </source>
</evidence>
<protein>
    <submittedName>
        <fullName evidence="9">AI-2E family transporter</fullName>
    </submittedName>
</protein>
<name>A0ABT3ICA2_9GAMM</name>
<comment type="subcellular location">
    <subcellularLocation>
        <location evidence="1">Cell membrane</location>
        <topology evidence="1">Multi-pass membrane protein</topology>
    </subcellularLocation>
</comment>
<feature type="transmembrane region" description="Helical" evidence="8">
    <location>
        <begin position="43"/>
        <end position="62"/>
    </location>
</feature>
<feature type="transmembrane region" description="Helical" evidence="8">
    <location>
        <begin position="159"/>
        <end position="183"/>
    </location>
</feature>
<keyword evidence="3" id="KW-0813">Transport</keyword>
<feature type="transmembrane region" description="Helical" evidence="8">
    <location>
        <begin position="220"/>
        <end position="243"/>
    </location>
</feature>
<organism evidence="9 10">
    <name type="scientific">Shewanella subflava</name>
    <dbReference type="NCBI Taxonomy" id="2986476"/>
    <lineage>
        <taxon>Bacteria</taxon>
        <taxon>Pseudomonadati</taxon>
        <taxon>Pseudomonadota</taxon>
        <taxon>Gammaproteobacteria</taxon>
        <taxon>Alteromonadales</taxon>
        <taxon>Shewanellaceae</taxon>
        <taxon>Shewanella</taxon>
    </lineage>
</organism>
<dbReference type="EMBL" id="JAPDMX010000030">
    <property type="protein sequence ID" value="MCW3173665.1"/>
    <property type="molecule type" value="Genomic_DNA"/>
</dbReference>
<dbReference type="PANTHER" id="PTHR21716">
    <property type="entry name" value="TRANSMEMBRANE PROTEIN"/>
    <property type="match status" value="1"/>
</dbReference>
<dbReference type="Proteomes" id="UP001163714">
    <property type="component" value="Unassembled WGS sequence"/>
</dbReference>
<evidence type="ECO:0000256" key="2">
    <source>
        <dbReference type="ARBA" id="ARBA00009773"/>
    </source>
</evidence>
<evidence type="ECO:0000256" key="6">
    <source>
        <dbReference type="ARBA" id="ARBA00022989"/>
    </source>
</evidence>